<protein>
    <submittedName>
        <fullName evidence="4">Aldouronate transport system substrate-binding protein</fullName>
    </submittedName>
</protein>
<evidence type="ECO:0000313" key="4">
    <source>
        <dbReference type="EMBL" id="MDR6550101.1"/>
    </source>
</evidence>
<keyword evidence="5" id="KW-1185">Reference proteome</keyword>
<sequence>MSQRNARKFKVLGTTLPFVLTIPVMLSACSSSTSTSTSSPNGTTAPATTAQATAKAAEPTKEFVNLTWYMRSPINSETDQEAVEAVANKMLKESINASLHFNFIDNASWEQKMSLMNSTGTKYDIAFSTSGSNKFMNNVKMGSILPLDDLLNKYGPDIKKKVDPRAWSAVTFDGKIYAIPGQTPYSDAHSWVFKKDIAEKYKFDTTKITTLQSIEPYLELIKKNEPNMTPLLVTGNVAAIGTNLYHYSNLGGNVFFDERSGKLVNPLEAEDNVGVYRTMNDFYKKGYVAKDAAIKTDFIAEAKSGKYAVLEDSGGYTADGSKSTALFGYPTLETKYGQTLITTSAITSAMAVISKTSEHPDRAIMLLNEIWKNPTLSNTLAYGVEGKNYTVKSGAGTPQMSVTAKSGAEQTWAIWHNWLGPLWDQWDSNWNSTAALKVMQDNNTNATASKIVGFTFNPDPVKAEIAQVSAVAKEVNPVLITGSMNDFDAFIAQAKKKYVDAGYDKVMVEMQKQLDEWKTINKK</sequence>
<feature type="region of interest" description="Disordered" evidence="1">
    <location>
        <begin position="31"/>
        <end position="56"/>
    </location>
</feature>
<dbReference type="Proteomes" id="UP001267290">
    <property type="component" value="Unassembled WGS sequence"/>
</dbReference>
<dbReference type="PANTHER" id="PTHR43649:SF17">
    <property type="entry name" value="ABC TRANSPORTER SOLUTE BINDING PROTEIN-SUGAR TRANSPORT"/>
    <property type="match status" value="1"/>
</dbReference>
<dbReference type="PROSITE" id="PS51257">
    <property type="entry name" value="PROKAR_LIPOPROTEIN"/>
    <property type="match status" value="1"/>
</dbReference>
<proteinExistence type="predicted"/>
<name>A0ABU1NSQ4_9BACL</name>
<dbReference type="PANTHER" id="PTHR43649">
    <property type="entry name" value="ARABINOSE-BINDING PROTEIN-RELATED"/>
    <property type="match status" value="1"/>
</dbReference>
<feature type="signal peptide" evidence="2">
    <location>
        <begin position="1"/>
        <end position="28"/>
    </location>
</feature>
<feature type="chain" id="PRO_5045999674" evidence="2">
    <location>
        <begin position="29"/>
        <end position="523"/>
    </location>
</feature>
<comment type="caution">
    <text evidence="4">The sequence shown here is derived from an EMBL/GenBank/DDBJ whole genome shotgun (WGS) entry which is preliminary data.</text>
</comment>
<organism evidence="4 5">
    <name type="scientific">Paenibacillus qinlingensis</name>
    <dbReference type="NCBI Taxonomy" id="1837343"/>
    <lineage>
        <taxon>Bacteria</taxon>
        <taxon>Bacillati</taxon>
        <taxon>Bacillota</taxon>
        <taxon>Bacilli</taxon>
        <taxon>Bacillales</taxon>
        <taxon>Paenibacillaceae</taxon>
        <taxon>Paenibacillus</taxon>
    </lineage>
</organism>
<dbReference type="InterPro" id="IPR050490">
    <property type="entry name" value="Bact_solute-bd_prot1"/>
</dbReference>
<dbReference type="RefSeq" id="WP_310224481.1">
    <property type="nucleotide sequence ID" value="NZ_JAVDSB010000001.1"/>
</dbReference>
<evidence type="ECO:0000256" key="2">
    <source>
        <dbReference type="SAM" id="SignalP"/>
    </source>
</evidence>
<dbReference type="EMBL" id="JAVDSB010000001">
    <property type="protein sequence ID" value="MDR6550101.1"/>
    <property type="molecule type" value="Genomic_DNA"/>
</dbReference>
<feature type="domain" description="DUF3502" evidence="3">
    <location>
        <begin position="451"/>
        <end position="518"/>
    </location>
</feature>
<dbReference type="Pfam" id="PF12010">
    <property type="entry name" value="DUF3502"/>
    <property type="match status" value="1"/>
</dbReference>
<dbReference type="InterPro" id="IPR022627">
    <property type="entry name" value="DUF3502"/>
</dbReference>
<evidence type="ECO:0000256" key="1">
    <source>
        <dbReference type="SAM" id="MobiDB-lite"/>
    </source>
</evidence>
<dbReference type="Gene3D" id="3.40.190.10">
    <property type="entry name" value="Periplasmic binding protein-like II"/>
    <property type="match status" value="2"/>
</dbReference>
<keyword evidence="2" id="KW-0732">Signal</keyword>
<evidence type="ECO:0000259" key="3">
    <source>
        <dbReference type="Pfam" id="PF12010"/>
    </source>
</evidence>
<dbReference type="SUPFAM" id="SSF53850">
    <property type="entry name" value="Periplasmic binding protein-like II"/>
    <property type="match status" value="1"/>
</dbReference>
<gene>
    <name evidence="4" type="ORF">J2736_001284</name>
</gene>
<accession>A0ABU1NSQ4</accession>
<evidence type="ECO:0000313" key="5">
    <source>
        <dbReference type="Proteomes" id="UP001267290"/>
    </source>
</evidence>
<reference evidence="4 5" key="1">
    <citation type="submission" date="2023-07" db="EMBL/GenBank/DDBJ databases">
        <title>Sorghum-associated microbial communities from plants grown in Nebraska, USA.</title>
        <authorList>
            <person name="Schachtman D."/>
        </authorList>
    </citation>
    <scope>NUCLEOTIDE SEQUENCE [LARGE SCALE GENOMIC DNA]</scope>
    <source>
        <strain evidence="4 5">CC258</strain>
    </source>
</reference>